<dbReference type="AlphaFoldDB" id="A0A2M9H7I8"/>
<organism evidence="3 4">
    <name type="scientific">Bifidobacterium primatium</name>
    <dbReference type="NCBI Taxonomy" id="2045438"/>
    <lineage>
        <taxon>Bacteria</taxon>
        <taxon>Bacillati</taxon>
        <taxon>Actinomycetota</taxon>
        <taxon>Actinomycetes</taxon>
        <taxon>Bifidobacteriales</taxon>
        <taxon>Bifidobacteriaceae</taxon>
        <taxon>Bifidobacterium</taxon>
    </lineage>
</organism>
<dbReference type="RefSeq" id="WP_100511541.1">
    <property type="nucleotide sequence ID" value="NZ_PEBI01000004.1"/>
</dbReference>
<evidence type="ECO:0000313" key="4">
    <source>
        <dbReference type="Proteomes" id="UP000229095"/>
    </source>
</evidence>
<accession>A0A2M9H7I8</accession>
<proteinExistence type="inferred from homology"/>
<protein>
    <submittedName>
        <fullName evidence="3">Universal stress protein</fullName>
    </submittedName>
</protein>
<evidence type="ECO:0000259" key="2">
    <source>
        <dbReference type="Pfam" id="PF00582"/>
    </source>
</evidence>
<name>A0A2M9H7I8_9BIFI</name>
<feature type="domain" description="UspA" evidence="2">
    <location>
        <begin position="24"/>
        <end position="162"/>
    </location>
</feature>
<dbReference type="PRINTS" id="PR01438">
    <property type="entry name" value="UNVRSLSTRESS"/>
</dbReference>
<gene>
    <name evidence="3" type="ORF">CS006_09350</name>
</gene>
<dbReference type="CDD" id="cd00293">
    <property type="entry name" value="USP-like"/>
    <property type="match status" value="2"/>
</dbReference>
<comment type="similarity">
    <text evidence="1">Belongs to the universal stress protein A family.</text>
</comment>
<dbReference type="Pfam" id="PF00582">
    <property type="entry name" value="Usp"/>
    <property type="match status" value="2"/>
</dbReference>
<reference evidence="3 4" key="1">
    <citation type="submission" date="2017-10" db="EMBL/GenBank/DDBJ databases">
        <title>Draft genome sequences of strains TRE 1, TRE 9, TRE H and TRI 7, isolated from tamarins, belonging to four potential novel Bifidobacterium species.</title>
        <authorList>
            <person name="Mattarelli P."/>
            <person name="Modesto M."/>
            <person name="Puglisi E."/>
            <person name="Morelli L."/>
            <person name="Spezio C."/>
            <person name="Bonetti A."/>
            <person name="Sandri C."/>
        </authorList>
    </citation>
    <scope>NUCLEOTIDE SEQUENCE [LARGE SCALE GENOMIC DNA]</scope>
    <source>
        <strain evidence="4">TRE1</strain>
    </source>
</reference>
<dbReference type="OrthoDB" id="3174546at2"/>
<dbReference type="InterPro" id="IPR006015">
    <property type="entry name" value="Universal_stress_UspA"/>
</dbReference>
<sequence length="333" mass="35616">MTAEHIHANEGVVQAGDAADGRLKDIVVGVDGSEESFAALKWALIEAGKTGQHVNAVFGWTHSWDVGSEPDSDEAWKTVRKQITETLRSWVDKASEGIDFNPENLKLTSVKASGSAALLQIGSYAEQIVVGRRSLGRVARWFLGSMSSSLAEEAKVPVTVVRAGARDSETSMQDAIARTLNPDAVDDTSRGPERHLPVVVGIDGSKGAQRALRFAVHAAAIDGRPLHVLFCWQMKDLGRIPGFETTVPSVAEGQERAEKILRRTLAEADIPESIDVRPSAFHISAGKGLVSASRYAHQIVVGTRGLSGLDAHFLGSVSSQVLNDAECTVTVVH</sequence>
<comment type="caution">
    <text evidence="3">The sequence shown here is derived from an EMBL/GenBank/DDBJ whole genome shotgun (WGS) entry which is preliminary data.</text>
</comment>
<feature type="domain" description="UspA" evidence="2">
    <location>
        <begin position="198"/>
        <end position="333"/>
    </location>
</feature>
<dbReference type="EMBL" id="PEBI01000004">
    <property type="protein sequence ID" value="PJM72755.1"/>
    <property type="molecule type" value="Genomic_DNA"/>
</dbReference>
<dbReference type="PANTHER" id="PTHR46268">
    <property type="entry name" value="STRESS RESPONSE PROTEIN NHAX"/>
    <property type="match status" value="1"/>
</dbReference>
<dbReference type="InterPro" id="IPR014729">
    <property type="entry name" value="Rossmann-like_a/b/a_fold"/>
</dbReference>
<dbReference type="Proteomes" id="UP000229095">
    <property type="component" value="Unassembled WGS sequence"/>
</dbReference>
<dbReference type="Gene3D" id="3.40.50.620">
    <property type="entry name" value="HUPs"/>
    <property type="match status" value="2"/>
</dbReference>
<dbReference type="SUPFAM" id="SSF52402">
    <property type="entry name" value="Adenine nucleotide alpha hydrolases-like"/>
    <property type="match status" value="2"/>
</dbReference>
<dbReference type="PANTHER" id="PTHR46268:SF6">
    <property type="entry name" value="UNIVERSAL STRESS PROTEIN UP12"/>
    <property type="match status" value="1"/>
</dbReference>
<keyword evidence="4" id="KW-1185">Reference proteome</keyword>
<evidence type="ECO:0000256" key="1">
    <source>
        <dbReference type="ARBA" id="ARBA00008791"/>
    </source>
</evidence>
<evidence type="ECO:0000313" key="3">
    <source>
        <dbReference type="EMBL" id="PJM72755.1"/>
    </source>
</evidence>
<dbReference type="InterPro" id="IPR006016">
    <property type="entry name" value="UspA"/>
</dbReference>